<comment type="catalytic activity">
    <reaction evidence="16">
        <text>IMP + NAD(+) + H2O = XMP + NADH + H(+)</text>
        <dbReference type="Rhea" id="RHEA:11708"/>
        <dbReference type="ChEBI" id="CHEBI:15377"/>
        <dbReference type="ChEBI" id="CHEBI:15378"/>
        <dbReference type="ChEBI" id="CHEBI:57464"/>
        <dbReference type="ChEBI" id="CHEBI:57540"/>
        <dbReference type="ChEBI" id="CHEBI:57945"/>
        <dbReference type="ChEBI" id="CHEBI:58053"/>
        <dbReference type="EC" id="1.1.1.205"/>
    </reaction>
</comment>
<evidence type="ECO:0000256" key="6">
    <source>
        <dbReference type="ARBA" id="ARBA00022749"/>
    </source>
</evidence>
<dbReference type="Gene3D" id="3.20.20.70">
    <property type="entry name" value="Aldolase class I"/>
    <property type="match status" value="1"/>
</dbReference>
<protein>
    <recommendedName>
        <fullName evidence="14">IMP dehydrogenase</fullName>
        <ecNumber evidence="14">1.1.1.205</ecNumber>
    </recommendedName>
</protein>
<dbReference type="OrthoDB" id="416622at2759"/>
<feature type="transmembrane region" description="Helical" evidence="17">
    <location>
        <begin position="197"/>
        <end position="216"/>
    </location>
</feature>
<keyword evidence="10" id="KW-0560">Oxidoreductase</keyword>
<organism evidence="19 20">
    <name type="scientific">Paragonimus skrjabini miyazakii</name>
    <dbReference type="NCBI Taxonomy" id="59628"/>
    <lineage>
        <taxon>Eukaryota</taxon>
        <taxon>Metazoa</taxon>
        <taxon>Spiralia</taxon>
        <taxon>Lophotrochozoa</taxon>
        <taxon>Platyhelminthes</taxon>
        <taxon>Trematoda</taxon>
        <taxon>Digenea</taxon>
        <taxon>Plagiorchiida</taxon>
        <taxon>Troglotremata</taxon>
        <taxon>Troglotrematidae</taxon>
        <taxon>Paragonimus</taxon>
    </lineage>
</organism>
<evidence type="ECO:0000256" key="13">
    <source>
        <dbReference type="ARBA" id="ARBA00024330"/>
    </source>
</evidence>
<evidence type="ECO:0000256" key="15">
    <source>
        <dbReference type="ARBA" id="ARBA00046101"/>
    </source>
</evidence>
<evidence type="ECO:0000256" key="5">
    <source>
        <dbReference type="ARBA" id="ARBA00022692"/>
    </source>
</evidence>
<dbReference type="InterPro" id="IPR005990">
    <property type="entry name" value="IMP_DH"/>
</dbReference>
<feature type="non-terminal residue" evidence="19">
    <location>
        <position position="1"/>
    </location>
</feature>
<dbReference type="PANTHER" id="PTHR11911">
    <property type="entry name" value="INOSINE-5-MONOPHOSPHATE DEHYDROGENASE RELATED"/>
    <property type="match status" value="1"/>
</dbReference>
<evidence type="ECO:0000256" key="9">
    <source>
        <dbReference type="ARBA" id="ARBA00022989"/>
    </source>
</evidence>
<dbReference type="Pfam" id="PF04117">
    <property type="entry name" value="Mpv17_PMP22"/>
    <property type="match status" value="1"/>
</dbReference>
<keyword evidence="12 17" id="KW-0472">Membrane</keyword>
<gene>
    <name evidence="19" type="ORF">EG68_11633</name>
</gene>
<keyword evidence="9 17" id="KW-1133">Transmembrane helix</keyword>
<name>A0A8S9YGT5_9TREM</name>
<evidence type="ECO:0000259" key="18">
    <source>
        <dbReference type="Pfam" id="PF00478"/>
    </source>
</evidence>
<dbReference type="FunFam" id="3.20.20.70:FF:000424">
    <property type="entry name" value="Inosine-5'-monophosphate dehydrogenase 2"/>
    <property type="match status" value="1"/>
</dbReference>
<comment type="subcellular location">
    <subcellularLocation>
        <location evidence="2">Membrane</location>
        <topology evidence="2">Multi-pass membrane protein</topology>
    </subcellularLocation>
</comment>
<comment type="pathway">
    <text evidence="13">Purine metabolism; XMP biosynthesis via de novo pathway; XMP from IMP: step 1/1.</text>
</comment>
<dbReference type="InterPro" id="IPR015875">
    <property type="entry name" value="IMP_DH/GMP_Rdtase_CS"/>
</dbReference>
<evidence type="ECO:0000256" key="2">
    <source>
        <dbReference type="ARBA" id="ARBA00004141"/>
    </source>
</evidence>
<proteinExistence type="inferred from homology"/>
<keyword evidence="11" id="KW-0520">NAD</keyword>
<keyword evidence="8" id="KW-0630">Potassium</keyword>
<evidence type="ECO:0000256" key="14">
    <source>
        <dbReference type="ARBA" id="ARBA00024384"/>
    </source>
</evidence>
<comment type="similarity">
    <text evidence="4">Belongs to the peroxisomal membrane protein PXMP2/4 family.</text>
</comment>
<dbReference type="InterPro" id="IPR013785">
    <property type="entry name" value="Aldolase_TIM"/>
</dbReference>
<dbReference type="PROSITE" id="PS00487">
    <property type="entry name" value="IMP_DH_GMP_RED"/>
    <property type="match status" value="1"/>
</dbReference>
<dbReference type="GO" id="GO:0006177">
    <property type="term" value="P:GMP biosynthetic process"/>
    <property type="evidence" value="ECO:0007669"/>
    <property type="project" value="UniProtKB-KW"/>
</dbReference>
<dbReference type="EC" id="1.1.1.205" evidence="14"/>
<dbReference type="GO" id="GO:0003938">
    <property type="term" value="F:IMP dehydrogenase activity"/>
    <property type="evidence" value="ECO:0007669"/>
    <property type="project" value="UniProtKB-EC"/>
</dbReference>
<dbReference type="SMART" id="SM01240">
    <property type="entry name" value="IMPDH"/>
    <property type="match status" value="1"/>
</dbReference>
<dbReference type="Proteomes" id="UP000822476">
    <property type="component" value="Unassembled WGS sequence"/>
</dbReference>
<comment type="caution">
    <text evidence="19">The sequence shown here is derived from an EMBL/GenBank/DDBJ whole genome shotgun (WGS) entry which is preliminary data.</text>
</comment>
<evidence type="ECO:0000256" key="3">
    <source>
        <dbReference type="ARBA" id="ARBA00005502"/>
    </source>
</evidence>
<evidence type="ECO:0000256" key="4">
    <source>
        <dbReference type="ARBA" id="ARBA00006824"/>
    </source>
</evidence>
<keyword evidence="6" id="KW-0332">GMP biosynthesis</keyword>
<comment type="function">
    <text evidence="15">Catalyzes the conversion of inosine 5'-phosphate (IMP) to xanthosine 5'-phosphate (XMP), the first committed and rate-limiting step in the de novo synthesis of guanine nucleotides, and therefore plays an important role in the regulation of cell growth. Could also have a single-stranded nucleic acid-binding activity and could play a role in RNA and/or DNA metabolism. It may also have a role in the development of malignancy and the growth progression of some tumors.</text>
</comment>
<comment type="cofactor">
    <cofactor evidence="1">
        <name>K(+)</name>
        <dbReference type="ChEBI" id="CHEBI:29103"/>
    </cofactor>
</comment>
<dbReference type="EMBL" id="JTDE01020866">
    <property type="protein sequence ID" value="KAF7233707.1"/>
    <property type="molecule type" value="Genomic_DNA"/>
</dbReference>
<evidence type="ECO:0000313" key="19">
    <source>
        <dbReference type="EMBL" id="KAF7233707.1"/>
    </source>
</evidence>
<evidence type="ECO:0000256" key="12">
    <source>
        <dbReference type="ARBA" id="ARBA00023136"/>
    </source>
</evidence>
<evidence type="ECO:0000256" key="16">
    <source>
        <dbReference type="ARBA" id="ARBA00048028"/>
    </source>
</evidence>
<evidence type="ECO:0000256" key="10">
    <source>
        <dbReference type="ARBA" id="ARBA00023002"/>
    </source>
</evidence>
<evidence type="ECO:0000256" key="17">
    <source>
        <dbReference type="SAM" id="Phobius"/>
    </source>
</evidence>
<dbReference type="InterPro" id="IPR001093">
    <property type="entry name" value="IMP_DH_GMPRt"/>
</dbReference>
<dbReference type="SUPFAM" id="SSF51412">
    <property type="entry name" value="Inosine monophosphate dehydrogenase (IMPDH)"/>
    <property type="match status" value="1"/>
</dbReference>
<reference evidence="19" key="1">
    <citation type="submission" date="2019-07" db="EMBL/GenBank/DDBJ databases">
        <title>Annotation for the trematode Paragonimus miyazaki's.</title>
        <authorList>
            <person name="Choi Y.-J."/>
        </authorList>
    </citation>
    <scope>NUCLEOTIDE SEQUENCE</scope>
    <source>
        <strain evidence="19">Japan</strain>
    </source>
</reference>
<keyword evidence="7" id="KW-0658">Purine biosynthesis</keyword>
<dbReference type="Pfam" id="PF00478">
    <property type="entry name" value="IMPDH"/>
    <property type="match status" value="1"/>
</dbReference>
<dbReference type="InterPro" id="IPR007248">
    <property type="entry name" value="Mpv17_PMP22"/>
</dbReference>
<dbReference type="GO" id="GO:0005737">
    <property type="term" value="C:cytoplasm"/>
    <property type="evidence" value="ECO:0007669"/>
    <property type="project" value="TreeGrafter"/>
</dbReference>
<feature type="domain" description="IMP dehydrogenase/GMP reductase" evidence="18">
    <location>
        <begin position="14"/>
        <end position="125"/>
    </location>
</feature>
<evidence type="ECO:0000256" key="11">
    <source>
        <dbReference type="ARBA" id="ARBA00023027"/>
    </source>
</evidence>
<keyword evidence="5 17" id="KW-0812">Transmembrane</keyword>
<accession>A0A8S9YGT5</accession>
<dbReference type="PANTHER" id="PTHR11911:SF111">
    <property type="entry name" value="INOSINE-5'-MONOPHOSPHATE DEHYDROGENASE"/>
    <property type="match status" value="1"/>
</dbReference>
<keyword evidence="20" id="KW-1185">Reference proteome</keyword>
<sequence length="231" mass="25334">DYSCLQFPLTFVVTVVTSAQAKNLIDAGADGLRIGMGSGSICITQEVTAVGRSQAKAVYKVSEYARKYDVPCVADGGIQNAGHVVKAFSLGASTVMMGGLLAGTSEAPGEYFFSDGVRLKKYRGKLTSVREGNVFSTLTHNQPQFASRINGYCYTRSFSGGLDHSRRLFWQAYVADLAFWPLVQTVNFALLPSRYRVPYIAAFMFVWNTYLCVLNFRKHSPTITDDKSAAK</sequence>
<dbReference type="GO" id="GO:0016020">
    <property type="term" value="C:membrane"/>
    <property type="evidence" value="ECO:0007669"/>
    <property type="project" value="UniProtKB-SubCell"/>
</dbReference>
<dbReference type="AlphaFoldDB" id="A0A8S9YGT5"/>
<dbReference type="GO" id="GO:0006183">
    <property type="term" value="P:GTP biosynthetic process"/>
    <property type="evidence" value="ECO:0007669"/>
    <property type="project" value="TreeGrafter"/>
</dbReference>
<comment type="similarity">
    <text evidence="3">Belongs to the IMPDH/GMPR family.</text>
</comment>
<evidence type="ECO:0000256" key="8">
    <source>
        <dbReference type="ARBA" id="ARBA00022958"/>
    </source>
</evidence>
<evidence type="ECO:0000256" key="7">
    <source>
        <dbReference type="ARBA" id="ARBA00022755"/>
    </source>
</evidence>
<evidence type="ECO:0000256" key="1">
    <source>
        <dbReference type="ARBA" id="ARBA00001958"/>
    </source>
</evidence>
<evidence type="ECO:0000313" key="20">
    <source>
        <dbReference type="Proteomes" id="UP000822476"/>
    </source>
</evidence>